<feature type="compositionally biased region" description="Basic and acidic residues" evidence="1">
    <location>
        <begin position="182"/>
        <end position="194"/>
    </location>
</feature>
<dbReference type="InterPro" id="IPR024624">
    <property type="entry name" value="Pyridox_Oxase_Alr4036_FMN-bd"/>
</dbReference>
<evidence type="ECO:0000313" key="3">
    <source>
        <dbReference type="EMBL" id="QDT14461.1"/>
    </source>
</evidence>
<keyword evidence="4" id="KW-1185">Reference proteome</keyword>
<feature type="region of interest" description="Disordered" evidence="1">
    <location>
        <begin position="166"/>
        <end position="194"/>
    </location>
</feature>
<protein>
    <submittedName>
        <fullName evidence="3">Pyridoxamine 5'-phosphate oxidase</fullName>
    </submittedName>
</protein>
<feature type="domain" description="Pyridoxamine 5'-phosphate oxidase Alr4036 family FMN-binding" evidence="2">
    <location>
        <begin position="38"/>
        <end position="139"/>
    </location>
</feature>
<dbReference type="OrthoDB" id="5120525at2"/>
<evidence type="ECO:0000313" key="4">
    <source>
        <dbReference type="Proteomes" id="UP000318741"/>
    </source>
</evidence>
<dbReference type="KEGG" id="acaf:CA12_05340"/>
<dbReference type="Pfam" id="PF12766">
    <property type="entry name" value="Pyridox_oxase_2"/>
    <property type="match status" value="1"/>
</dbReference>
<dbReference type="EMBL" id="CP036265">
    <property type="protein sequence ID" value="QDT14461.1"/>
    <property type="molecule type" value="Genomic_DNA"/>
</dbReference>
<sequence length="237" mass="25844">MANTDDQKPAPDGTAYPSDSEVPTDDLDRIVADLWERLSDAADRSQPAFHLPMLATIRTGPHGLEPSVRKVVLRFARRGPDRSLGGDAGEDVGGGTLGCHTDALGPKVAEIRANPRVAWTFYDPQARLQVRASGTARVLTDGPLVDAAWTATKPSARRCYLAPHVPGVPTDSPEPNLPAPVRKRDPTTAESEPGRAHFAALRTTIDALDWLHLHHAGHRRAQFRWDNGEWRGNWVAV</sequence>
<dbReference type="Proteomes" id="UP000318741">
    <property type="component" value="Chromosome"/>
</dbReference>
<dbReference type="AlphaFoldDB" id="A0A517P523"/>
<proteinExistence type="predicted"/>
<evidence type="ECO:0000256" key="1">
    <source>
        <dbReference type="SAM" id="MobiDB-lite"/>
    </source>
</evidence>
<name>A0A517P523_9PLAN</name>
<dbReference type="InterPro" id="IPR012349">
    <property type="entry name" value="Split_barrel_FMN-bd"/>
</dbReference>
<dbReference type="RefSeq" id="WP_145357317.1">
    <property type="nucleotide sequence ID" value="NZ_CP036265.1"/>
</dbReference>
<reference evidence="3 4" key="1">
    <citation type="submission" date="2019-02" db="EMBL/GenBank/DDBJ databases">
        <title>Deep-cultivation of Planctomycetes and their phenomic and genomic characterization uncovers novel biology.</title>
        <authorList>
            <person name="Wiegand S."/>
            <person name="Jogler M."/>
            <person name="Boedeker C."/>
            <person name="Pinto D."/>
            <person name="Vollmers J."/>
            <person name="Rivas-Marin E."/>
            <person name="Kohn T."/>
            <person name="Peeters S.H."/>
            <person name="Heuer A."/>
            <person name="Rast P."/>
            <person name="Oberbeckmann S."/>
            <person name="Bunk B."/>
            <person name="Jeske O."/>
            <person name="Meyerdierks A."/>
            <person name="Storesund J.E."/>
            <person name="Kallscheuer N."/>
            <person name="Luecker S."/>
            <person name="Lage O.M."/>
            <person name="Pohl T."/>
            <person name="Merkel B.J."/>
            <person name="Hornburger P."/>
            <person name="Mueller R.-W."/>
            <person name="Bruemmer F."/>
            <person name="Labrenz M."/>
            <person name="Spormann A.M."/>
            <person name="Op den Camp H."/>
            <person name="Overmann J."/>
            <person name="Amann R."/>
            <person name="Jetten M.S.M."/>
            <person name="Mascher T."/>
            <person name="Medema M.H."/>
            <person name="Devos D.P."/>
            <person name="Kaster A.-K."/>
            <person name="Ovreas L."/>
            <person name="Rohde M."/>
            <person name="Galperin M.Y."/>
            <person name="Jogler C."/>
        </authorList>
    </citation>
    <scope>NUCLEOTIDE SEQUENCE [LARGE SCALE GENOMIC DNA]</scope>
    <source>
        <strain evidence="3 4">CA12</strain>
    </source>
</reference>
<gene>
    <name evidence="3" type="ORF">CA12_05340</name>
</gene>
<feature type="region of interest" description="Disordered" evidence="1">
    <location>
        <begin position="1"/>
        <end position="25"/>
    </location>
</feature>
<dbReference type="Gene3D" id="2.30.110.10">
    <property type="entry name" value="Electron Transport, Fmn-binding Protein, Chain A"/>
    <property type="match status" value="1"/>
</dbReference>
<organism evidence="3 4">
    <name type="scientific">Alienimonas californiensis</name>
    <dbReference type="NCBI Taxonomy" id="2527989"/>
    <lineage>
        <taxon>Bacteria</taxon>
        <taxon>Pseudomonadati</taxon>
        <taxon>Planctomycetota</taxon>
        <taxon>Planctomycetia</taxon>
        <taxon>Planctomycetales</taxon>
        <taxon>Planctomycetaceae</taxon>
        <taxon>Alienimonas</taxon>
    </lineage>
</organism>
<accession>A0A517P523</accession>
<evidence type="ECO:0000259" key="2">
    <source>
        <dbReference type="Pfam" id="PF12766"/>
    </source>
</evidence>
<dbReference type="SUPFAM" id="SSF50475">
    <property type="entry name" value="FMN-binding split barrel"/>
    <property type="match status" value="1"/>
</dbReference>
<dbReference type="GO" id="GO:0010181">
    <property type="term" value="F:FMN binding"/>
    <property type="evidence" value="ECO:0007669"/>
    <property type="project" value="InterPro"/>
</dbReference>